<evidence type="ECO:0000313" key="2">
    <source>
        <dbReference type="EMBL" id="KAE8126062.1"/>
    </source>
</evidence>
<proteinExistence type="predicted"/>
<gene>
    <name evidence="2" type="ORF">FH972_020812</name>
</gene>
<reference evidence="2 3" key="1">
    <citation type="submission" date="2019-06" db="EMBL/GenBank/DDBJ databases">
        <title>A chromosomal-level reference genome of Carpinus fangiana (Coryloideae, Betulaceae).</title>
        <authorList>
            <person name="Yang X."/>
            <person name="Wang Z."/>
            <person name="Zhang L."/>
            <person name="Hao G."/>
            <person name="Liu J."/>
            <person name="Yang Y."/>
        </authorList>
    </citation>
    <scope>NUCLEOTIDE SEQUENCE [LARGE SCALE GENOMIC DNA]</scope>
    <source>
        <strain evidence="2">Cfa_2016G</strain>
        <tissue evidence="2">Leaf</tissue>
    </source>
</reference>
<keyword evidence="3" id="KW-1185">Reference proteome</keyword>
<evidence type="ECO:0000313" key="3">
    <source>
        <dbReference type="Proteomes" id="UP000327013"/>
    </source>
</evidence>
<evidence type="ECO:0000256" key="1">
    <source>
        <dbReference type="SAM" id="MobiDB-lite"/>
    </source>
</evidence>
<dbReference type="EMBL" id="CM017328">
    <property type="protein sequence ID" value="KAE8126062.1"/>
    <property type="molecule type" value="Genomic_DNA"/>
</dbReference>
<dbReference type="AlphaFoldDB" id="A0A5N6RUT6"/>
<feature type="region of interest" description="Disordered" evidence="1">
    <location>
        <begin position="30"/>
        <end position="85"/>
    </location>
</feature>
<feature type="compositionally biased region" description="Low complexity" evidence="1">
    <location>
        <begin position="59"/>
        <end position="69"/>
    </location>
</feature>
<organism evidence="2 3">
    <name type="scientific">Carpinus fangiana</name>
    <dbReference type="NCBI Taxonomy" id="176857"/>
    <lineage>
        <taxon>Eukaryota</taxon>
        <taxon>Viridiplantae</taxon>
        <taxon>Streptophyta</taxon>
        <taxon>Embryophyta</taxon>
        <taxon>Tracheophyta</taxon>
        <taxon>Spermatophyta</taxon>
        <taxon>Magnoliopsida</taxon>
        <taxon>eudicotyledons</taxon>
        <taxon>Gunneridae</taxon>
        <taxon>Pentapetalae</taxon>
        <taxon>rosids</taxon>
        <taxon>fabids</taxon>
        <taxon>Fagales</taxon>
        <taxon>Betulaceae</taxon>
        <taxon>Carpinus</taxon>
    </lineage>
</organism>
<sequence>METRNLVADFNNETGNNCGCCLELGSEGLKTSEEGSIGTSLPLKNRDDCGGTDSSRKVSATSTSTINTAAPPPVLEQAESSSHQK</sequence>
<name>A0A5N6RUT6_9ROSI</name>
<protein>
    <submittedName>
        <fullName evidence="2">Uncharacterized protein</fullName>
    </submittedName>
</protein>
<accession>A0A5N6RUT6</accession>
<dbReference type="Proteomes" id="UP000327013">
    <property type="component" value="Chromosome 8"/>
</dbReference>